<dbReference type="Pfam" id="PF03881">
    <property type="entry name" value="Fructosamin_kin"/>
    <property type="match status" value="1"/>
</dbReference>
<dbReference type="InterPro" id="IPR016477">
    <property type="entry name" value="Fructo-/Ketosamine-3-kinase"/>
</dbReference>
<keyword evidence="1 2" id="KW-0808">Transferase</keyword>
<evidence type="ECO:0000313" key="3">
    <source>
        <dbReference type="Proteomes" id="UP000440096"/>
    </source>
</evidence>
<reference evidence="2 3" key="1">
    <citation type="submission" date="2019-11" db="EMBL/GenBank/DDBJ databases">
        <title>Draft genome of Amycolatopsis RM579.</title>
        <authorList>
            <person name="Duangmal K."/>
            <person name="Mingma R."/>
        </authorList>
    </citation>
    <scope>NUCLEOTIDE SEQUENCE [LARGE SCALE GENOMIC DNA]</scope>
    <source>
        <strain evidence="2 3">RM579</strain>
    </source>
</reference>
<gene>
    <name evidence="2" type="ORF">GKO32_29615</name>
</gene>
<dbReference type="Gene3D" id="1.20.1270.240">
    <property type="match status" value="1"/>
</dbReference>
<dbReference type="PANTHER" id="PTHR12149">
    <property type="entry name" value="FRUCTOSAMINE 3 KINASE-RELATED PROTEIN"/>
    <property type="match status" value="1"/>
</dbReference>
<evidence type="ECO:0000256" key="1">
    <source>
        <dbReference type="PIRNR" id="PIRNR006221"/>
    </source>
</evidence>
<name>A0A6N7Z195_9PSEU</name>
<comment type="caution">
    <text evidence="2">The sequence shown here is derived from an EMBL/GenBank/DDBJ whole genome shotgun (WGS) entry which is preliminary data.</text>
</comment>
<dbReference type="GO" id="GO:0016301">
    <property type="term" value="F:kinase activity"/>
    <property type="evidence" value="ECO:0007669"/>
    <property type="project" value="UniProtKB-UniRule"/>
</dbReference>
<proteinExistence type="inferred from homology"/>
<dbReference type="EMBL" id="WMBA01000060">
    <property type="protein sequence ID" value="MTD58108.1"/>
    <property type="molecule type" value="Genomic_DNA"/>
</dbReference>
<dbReference type="Proteomes" id="UP000440096">
    <property type="component" value="Unassembled WGS sequence"/>
</dbReference>
<dbReference type="PANTHER" id="PTHR12149:SF8">
    <property type="entry name" value="PROTEIN-RIBULOSAMINE 3-KINASE"/>
    <property type="match status" value="1"/>
</dbReference>
<comment type="similarity">
    <text evidence="1">Belongs to the fructosamine kinase family.</text>
</comment>
<dbReference type="InterPro" id="IPR011009">
    <property type="entry name" value="Kinase-like_dom_sf"/>
</dbReference>
<evidence type="ECO:0000313" key="2">
    <source>
        <dbReference type="EMBL" id="MTD58108.1"/>
    </source>
</evidence>
<sequence>MNAREAVERLHGGRVTGIRQSDGSVFLVSFDDGETVIAKRGVGPGATRAEAAGMRWLGESGDVLVPRVYEHDEEWLVMEYVPPAPPTPETAEAFGRNLAKLHLRGAEGFGSPPPGGPVDAWMGVAPMRNEVCPDWASFYAEHRVLPYLRECVEQKLFTTDEVQVFDDVCERLGELAEPEPPARIHGDAWSGNVHWARDGVWLIDPAAHGGHREGDLAMLQLFGTSQLSRILGAYTESAQDEGRPLADGWRERVPVHQLFPLLMHAAVFGGGYVRQALSAARAAPR</sequence>
<dbReference type="AlphaFoldDB" id="A0A6N7Z195"/>
<organism evidence="2 3">
    <name type="scientific">Amycolatopsis pithecellobii</name>
    <dbReference type="NCBI Taxonomy" id="664692"/>
    <lineage>
        <taxon>Bacteria</taxon>
        <taxon>Bacillati</taxon>
        <taxon>Actinomycetota</taxon>
        <taxon>Actinomycetes</taxon>
        <taxon>Pseudonocardiales</taxon>
        <taxon>Pseudonocardiaceae</taxon>
        <taxon>Amycolatopsis</taxon>
    </lineage>
</organism>
<protein>
    <submittedName>
        <fullName evidence="2">Phosphotransferase</fullName>
    </submittedName>
</protein>
<dbReference type="PIRSF" id="PIRSF006221">
    <property type="entry name" value="Ketosamine-3-kinase"/>
    <property type="match status" value="1"/>
</dbReference>
<keyword evidence="1" id="KW-0418">Kinase</keyword>
<dbReference type="SUPFAM" id="SSF56112">
    <property type="entry name" value="Protein kinase-like (PK-like)"/>
    <property type="match status" value="1"/>
</dbReference>
<dbReference type="Gene3D" id="1.10.510.10">
    <property type="entry name" value="Transferase(Phosphotransferase) domain 1"/>
    <property type="match status" value="1"/>
</dbReference>
<dbReference type="Gene3D" id="3.30.200.20">
    <property type="entry name" value="Phosphorylase Kinase, domain 1"/>
    <property type="match status" value="1"/>
</dbReference>
<dbReference type="RefSeq" id="WP_312868763.1">
    <property type="nucleotide sequence ID" value="NZ_WMBA01000060.1"/>
</dbReference>
<accession>A0A6N7Z195</accession>
<keyword evidence="3" id="KW-1185">Reference proteome</keyword>